<reference evidence="1 2" key="1">
    <citation type="submission" date="2020-04" db="EMBL/GenBank/DDBJ databases">
        <authorList>
            <person name="Hitch T.C.A."/>
            <person name="Wylensek D."/>
            <person name="Clavel T."/>
        </authorList>
    </citation>
    <scope>NUCLEOTIDE SEQUENCE [LARGE SCALE GENOMIC DNA]</scope>
    <source>
        <strain evidence="1 2">BSM-383-APC-22F</strain>
    </source>
</reference>
<dbReference type="RefSeq" id="WP_168965755.1">
    <property type="nucleotide sequence ID" value="NZ_JABAFR010000018.1"/>
</dbReference>
<sequence length="178" mass="20803">MNETYFSKIKNQVLSKDGKKLRGISRNQIGVGVACNSKSSIFIVTGTSKPSFKSTRRTYLSHISKESTPIHDDEKSHNILIEELDLKNISYSSAEIKKLKDKDNPLYPVNYLHLLAKQFIRSHGGYDRERLQDWMNLFWFIVNEPKDKYDKVLKFIELAINSPKRMKYREVMSKKDLK</sequence>
<protein>
    <submittedName>
        <fullName evidence="1">Uncharacterized protein</fullName>
    </submittedName>
</protein>
<gene>
    <name evidence="1" type="ORF">HF861_07870</name>
</gene>
<dbReference type="EMBL" id="JABAFR010000018">
    <property type="protein sequence ID" value="NME44799.1"/>
    <property type="molecule type" value="Genomic_DNA"/>
</dbReference>
<proteinExistence type="predicted"/>
<organism evidence="1 2">
    <name type="scientific">Faecalicoccus pleomorphus</name>
    <dbReference type="NCBI Taxonomy" id="1323"/>
    <lineage>
        <taxon>Bacteria</taxon>
        <taxon>Bacillati</taxon>
        <taxon>Bacillota</taxon>
        <taxon>Erysipelotrichia</taxon>
        <taxon>Erysipelotrichales</taxon>
        <taxon>Erysipelotrichaceae</taxon>
        <taxon>Faecalicoccus</taxon>
    </lineage>
</organism>
<evidence type="ECO:0000313" key="2">
    <source>
        <dbReference type="Proteomes" id="UP000540014"/>
    </source>
</evidence>
<comment type="caution">
    <text evidence="1">The sequence shown here is derived from an EMBL/GenBank/DDBJ whole genome shotgun (WGS) entry which is preliminary data.</text>
</comment>
<dbReference type="AlphaFoldDB" id="A0A7X9RJZ5"/>
<evidence type="ECO:0000313" key="1">
    <source>
        <dbReference type="EMBL" id="NME44799.1"/>
    </source>
</evidence>
<accession>A0A7X9RJZ5</accession>
<name>A0A7X9RJZ5_9FIRM</name>
<dbReference type="Proteomes" id="UP000540014">
    <property type="component" value="Unassembled WGS sequence"/>
</dbReference>